<dbReference type="InterPro" id="IPR041273">
    <property type="entry name" value="NAT_N"/>
</dbReference>
<feature type="domain" description="N-acyltransferase N-terminal" evidence="1">
    <location>
        <begin position="7"/>
        <end position="129"/>
    </location>
</feature>
<dbReference type="Gene3D" id="3.40.630.120">
    <property type="match status" value="1"/>
</dbReference>
<keyword evidence="4" id="KW-1185">Reference proteome</keyword>
<dbReference type="OrthoDB" id="2139859at2"/>
<accession>A0A376GXL3</accession>
<evidence type="ECO:0000259" key="2">
    <source>
        <dbReference type="Pfam" id="PF18164"/>
    </source>
</evidence>
<dbReference type="RefSeq" id="WP_060814121.1">
    <property type="nucleotide sequence ID" value="NZ_JARPZP010000001.1"/>
</dbReference>
<organism evidence="3 4">
    <name type="scientific">Enterococcus gallinarum</name>
    <dbReference type="NCBI Taxonomy" id="1353"/>
    <lineage>
        <taxon>Bacteria</taxon>
        <taxon>Bacillati</taxon>
        <taxon>Bacillota</taxon>
        <taxon>Bacilli</taxon>
        <taxon>Lactobacillales</taxon>
        <taxon>Enterococcaceae</taxon>
        <taxon>Enterococcus</taxon>
    </lineage>
</organism>
<evidence type="ECO:0000313" key="3">
    <source>
        <dbReference type="EMBL" id="STD81644.1"/>
    </source>
</evidence>
<dbReference type="EMBL" id="UFYW01000001">
    <property type="protein sequence ID" value="STD81644.1"/>
    <property type="molecule type" value="Genomic_DNA"/>
</dbReference>
<protein>
    <submittedName>
        <fullName evidence="3">Uncharacterized protein</fullName>
    </submittedName>
</protein>
<dbReference type="AlphaFoldDB" id="A0A376GXL3"/>
<dbReference type="Pfam" id="PF18164">
    <property type="entry name" value="GNAT_C"/>
    <property type="match status" value="1"/>
</dbReference>
<dbReference type="Proteomes" id="UP000254807">
    <property type="component" value="Unassembled WGS sequence"/>
</dbReference>
<evidence type="ECO:0000313" key="4">
    <source>
        <dbReference type="Proteomes" id="UP000254807"/>
    </source>
</evidence>
<gene>
    <name evidence="3" type="ORF">NCTC12360_00057</name>
</gene>
<reference evidence="3 4" key="1">
    <citation type="submission" date="2018-06" db="EMBL/GenBank/DDBJ databases">
        <authorList>
            <consortium name="Pathogen Informatics"/>
            <person name="Doyle S."/>
        </authorList>
    </citation>
    <scope>NUCLEOTIDE SEQUENCE [LARGE SCALE GENOMIC DNA]</scope>
    <source>
        <strain evidence="3 4">NCTC12360</strain>
    </source>
</reference>
<proteinExistence type="predicted"/>
<feature type="domain" description="GNAT-like C-terminal" evidence="2">
    <location>
        <begin position="132"/>
        <end position="279"/>
    </location>
</feature>
<dbReference type="Pfam" id="PF18082">
    <property type="entry name" value="NAT_N"/>
    <property type="match status" value="1"/>
</dbReference>
<name>A0A376GXL3_ENTGA</name>
<dbReference type="InterPro" id="IPR041644">
    <property type="entry name" value="GNAT_C"/>
</dbReference>
<evidence type="ECO:0000259" key="1">
    <source>
        <dbReference type="Pfam" id="PF18082"/>
    </source>
</evidence>
<sequence>MLANSEPLQQLMDLIEIPVLVQEKVNAALEELQEQEMITSIHKLLDPVTASAEAKRLSQLYKEESMKELAIHLYAATISWKHIYQPLQIPHEIYLATMRAFTRFLKETKQVGNQDVFDRGFWTWRYLCGLEFRIDQLEFEMIAADHKSKAPQLAGQAYLSVHIPSDAKLVHEQVQKNYQAARRFFEQYFPKYCSAPIVTDTWLLSPKLKDWLPATSNLVLFGNDYELLLTEPDKNEGVLWVFNTVSRDVSKYPENTTLQKAAKAWMLAGNAIGSAVGRLK</sequence>